<dbReference type="GO" id="GO:0006355">
    <property type="term" value="P:regulation of DNA-templated transcription"/>
    <property type="evidence" value="ECO:0007669"/>
    <property type="project" value="InterPro"/>
</dbReference>
<name>A0AAD5GZR3_AMBAR</name>
<dbReference type="InterPro" id="IPR039928">
    <property type="entry name" value="LNK"/>
</dbReference>
<gene>
    <name evidence="1" type="ORF">M8C21_004518</name>
</gene>
<dbReference type="GO" id="GO:0007623">
    <property type="term" value="P:circadian rhythm"/>
    <property type="evidence" value="ECO:0007669"/>
    <property type="project" value="InterPro"/>
</dbReference>
<sequence>MVYFCINSLLEVDPIKGSTGPHDNTNLGNNTNIFEGEMVNSQCDGSHGQSFGSSKYLKTHAFSPSTDCGNGEVSTTYQMLQQCTSNENMEESVLNDLERATAHFTDKTRICFRDAFYRLAENSKQSLNPCQDESMMTSIDDTIRCV</sequence>
<dbReference type="EMBL" id="JAMZMK010000130">
    <property type="protein sequence ID" value="KAI7757378.1"/>
    <property type="molecule type" value="Genomic_DNA"/>
</dbReference>
<dbReference type="PANTHER" id="PTHR33334">
    <property type="entry name" value="PROTEIN LNK1"/>
    <property type="match status" value="1"/>
</dbReference>
<evidence type="ECO:0000313" key="1">
    <source>
        <dbReference type="EMBL" id="KAI7757378.1"/>
    </source>
</evidence>
<dbReference type="Proteomes" id="UP001206925">
    <property type="component" value="Unassembled WGS sequence"/>
</dbReference>
<dbReference type="AlphaFoldDB" id="A0AAD5GZR3"/>
<comment type="caution">
    <text evidence="1">The sequence shown here is derived from an EMBL/GenBank/DDBJ whole genome shotgun (WGS) entry which is preliminary data.</text>
</comment>
<protein>
    <submittedName>
        <fullName evidence="1">Uncharacterized protein</fullName>
    </submittedName>
</protein>
<keyword evidence="2" id="KW-1185">Reference proteome</keyword>
<proteinExistence type="predicted"/>
<organism evidence="1 2">
    <name type="scientific">Ambrosia artemisiifolia</name>
    <name type="common">Common ragweed</name>
    <dbReference type="NCBI Taxonomy" id="4212"/>
    <lineage>
        <taxon>Eukaryota</taxon>
        <taxon>Viridiplantae</taxon>
        <taxon>Streptophyta</taxon>
        <taxon>Embryophyta</taxon>
        <taxon>Tracheophyta</taxon>
        <taxon>Spermatophyta</taxon>
        <taxon>Magnoliopsida</taxon>
        <taxon>eudicotyledons</taxon>
        <taxon>Gunneridae</taxon>
        <taxon>Pentapetalae</taxon>
        <taxon>asterids</taxon>
        <taxon>campanulids</taxon>
        <taxon>Asterales</taxon>
        <taxon>Asteraceae</taxon>
        <taxon>Asteroideae</taxon>
        <taxon>Heliantheae alliance</taxon>
        <taxon>Heliantheae</taxon>
        <taxon>Ambrosia</taxon>
    </lineage>
</organism>
<reference evidence="1" key="1">
    <citation type="submission" date="2022-06" db="EMBL/GenBank/DDBJ databases">
        <title>Uncovering the hologenomic basis of an extraordinary plant invasion.</title>
        <authorList>
            <person name="Bieker V.C."/>
            <person name="Martin M.D."/>
            <person name="Gilbert T."/>
            <person name="Hodgins K."/>
            <person name="Battlay P."/>
            <person name="Petersen B."/>
            <person name="Wilson J."/>
        </authorList>
    </citation>
    <scope>NUCLEOTIDE SEQUENCE</scope>
    <source>
        <strain evidence="1">AA19_3_7</strain>
        <tissue evidence="1">Leaf</tissue>
    </source>
</reference>
<evidence type="ECO:0000313" key="2">
    <source>
        <dbReference type="Proteomes" id="UP001206925"/>
    </source>
</evidence>
<accession>A0AAD5GZR3</accession>
<dbReference type="PANTHER" id="PTHR33334:SF10">
    <property type="entry name" value="PROTEIN LNK4"/>
    <property type="match status" value="1"/>
</dbReference>